<proteinExistence type="predicted"/>
<organism evidence="3 4">
    <name type="scientific">Ditylenchus dipsaci</name>
    <dbReference type="NCBI Taxonomy" id="166011"/>
    <lineage>
        <taxon>Eukaryota</taxon>
        <taxon>Metazoa</taxon>
        <taxon>Ecdysozoa</taxon>
        <taxon>Nematoda</taxon>
        <taxon>Chromadorea</taxon>
        <taxon>Rhabditida</taxon>
        <taxon>Tylenchina</taxon>
        <taxon>Tylenchomorpha</taxon>
        <taxon>Sphaerularioidea</taxon>
        <taxon>Anguinidae</taxon>
        <taxon>Anguininae</taxon>
        <taxon>Ditylenchus</taxon>
    </lineage>
</organism>
<name>A0A915DUC0_9BILA</name>
<accession>A0A915DUC0</accession>
<feature type="chain" id="PRO_5037379931" evidence="2">
    <location>
        <begin position="27"/>
        <end position="222"/>
    </location>
</feature>
<dbReference type="WBParaSite" id="jg23264">
    <property type="protein sequence ID" value="jg23264"/>
    <property type="gene ID" value="jg23264"/>
</dbReference>
<reference evidence="4" key="1">
    <citation type="submission" date="2022-11" db="UniProtKB">
        <authorList>
            <consortium name="WormBaseParasite"/>
        </authorList>
    </citation>
    <scope>IDENTIFICATION</scope>
</reference>
<feature type="region of interest" description="Disordered" evidence="1">
    <location>
        <begin position="138"/>
        <end position="171"/>
    </location>
</feature>
<sequence>MDWRWTSIPIFAIFLLLVCITSIVESVVPTQHCENYSICLQRLEAKQRECSKFPEVEPIGKENFSSNQTECSRKKRREVNRDMAQLNLRKTEIIRDCVAKNVNRGESIKNADKEKKCLATSEKLSSFAEILKSQVAAKGTRKSKSKSSAVSDSRSKRHSKRKESTKQNSKLCRRAKKALNRKCHQLAKCCTISKECDLLTESIDEQLDGLKNELKSPTCHSK</sequence>
<evidence type="ECO:0000313" key="4">
    <source>
        <dbReference type="WBParaSite" id="jg23264"/>
    </source>
</evidence>
<evidence type="ECO:0000256" key="1">
    <source>
        <dbReference type="SAM" id="MobiDB-lite"/>
    </source>
</evidence>
<evidence type="ECO:0000256" key="2">
    <source>
        <dbReference type="SAM" id="SignalP"/>
    </source>
</evidence>
<feature type="signal peptide" evidence="2">
    <location>
        <begin position="1"/>
        <end position="26"/>
    </location>
</feature>
<dbReference type="Proteomes" id="UP000887574">
    <property type="component" value="Unplaced"/>
</dbReference>
<protein>
    <submittedName>
        <fullName evidence="4">Uncharacterized protein</fullName>
    </submittedName>
</protein>
<dbReference type="AlphaFoldDB" id="A0A915DUC0"/>
<evidence type="ECO:0000313" key="3">
    <source>
        <dbReference type="Proteomes" id="UP000887574"/>
    </source>
</evidence>
<keyword evidence="3" id="KW-1185">Reference proteome</keyword>
<keyword evidence="2" id="KW-0732">Signal</keyword>